<dbReference type="PANTHER" id="PTHR43709">
    <property type="entry name" value="ACONITATE ISOMERASE-RELATED"/>
    <property type="match status" value="1"/>
</dbReference>
<comment type="similarity">
    <text evidence="1">Belongs to the PrpF family.</text>
</comment>
<dbReference type="Gene3D" id="3.10.310.10">
    <property type="entry name" value="Diaminopimelate Epimerase, Chain A, domain 1"/>
    <property type="match status" value="2"/>
</dbReference>
<dbReference type="InterPro" id="IPR007400">
    <property type="entry name" value="PrpF-like"/>
</dbReference>
<accession>A0ABU4G7R7</accession>
<dbReference type="RefSeq" id="WP_317943088.1">
    <property type="nucleotide sequence ID" value="NZ_JAUBDI010000005.1"/>
</dbReference>
<dbReference type="EMBL" id="JAUBDI010000005">
    <property type="protein sequence ID" value="MDW0113019.1"/>
    <property type="molecule type" value="Genomic_DNA"/>
</dbReference>
<dbReference type="Proteomes" id="UP001282284">
    <property type="component" value="Unassembled WGS sequence"/>
</dbReference>
<sequence>MKQLSVKCAIYRGGTSRGIFFKEEDLPTSRSQWNSIFMEAIDAYNPSQVDGLGGGTSHTSKIIVVSKASLIEEVCLSYTFYQIGIGNPIVDKEGTCGNLMAAVGAFAVDEGYVSVPKGKKSINLVVHNTNIGRNVRMEVPVTARGNAQVQGDFLMPGLSRPGARISVSILSPGGGKTGTTFPCDHTTELTTTRGVFTVTIADIVNPFIFVRAAELGLNGTEMNFDLTANDELMKLLEEIRLAGAVKAGLSSTIEEARKVPSIPKIALVFPPTDYRTTSGDVIKANEVDVVSRMVSMGKIHRTFAGSGLYNLASALLLSGTVPSNLYTGTKKSGRQIVRIGHPDGVAEVHASITNDGLDVATVGLDRTARRIMSGQCYIHEGRIL</sequence>
<keyword evidence="4" id="KW-1185">Reference proteome</keyword>
<proteinExistence type="inferred from homology"/>
<dbReference type="PANTHER" id="PTHR43709:SF2">
    <property type="entry name" value="DUF453 DOMAIN PROTEIN (AFU_ORTHOLOGUE AFUA_6G00360)"/>
    <property type="match status" value="1"/>
</dbReference>
<reference evidence="3 4" key="1">
    <citation type="submission" date="2023-06" db="EMBL/GenBank/DDBJ databases">
        <title>Sporosarcina sp. nov., isolated from Korean traditional fermented seafood 'Jeotgal'.</title>
        <authorList>
            <person name="Yang A.I."/>
            <person name="Shin N.-R."/>
        </authorList>
    </citation>
    <scope>NUCLEOTIDE SEQUENCE [LARGE SCALE GENOMIC DNA]</scope>
    <source>
        <strain evidence="3 4">KCTC13119</strain>
    </source>
</reference>
<evidence type="ECO:0000313" key="3">
    <source>
        <dbReference type="EMBL" id="MDW0113019.1"/>
    </source>
</evidence>
<keyword evidence="2" id="KW-0413">Isomerase</keyword>
<protein>
    <submittedName>
        <fullName evidence="3">PrpF domain-containing protein</fullName>
    </submittedName>
</protein>
<evidence type="ECO:0000256" key="2">
    <source>
        <dbReference type="ARBA" id="ARBA00023235"/>
    </source>
</evidence>
<gene>
    <name evidence="3" type="ORF">QT711_07460</name>
</gene>
<name>A0ABU4G7R7_9BACL</name>
<evidence type="ECO:0000256" key="1">
    <source>
        <dbReference type="ARBA" id="ARBA00007673"/>
    </source>
</evidence>
<dbReference type="Pfam" id="PF04303">
    <property type="entry name" value="PrpF"/>
    <property type="match status" value="1"/>
</dbReference>
<evidence type="ECO:0000313" key="4">
    <source>
        <dbReference type="Proteomes" id="UP001282284"/>
    </source>
</evidence>
<organism evidence="3 4">
    <name type="scientific">Sporosarcina saromensis</name>
    <dbReference type="NCBI Taxonomy" id="359365"/>
    <lineage>
        <taxon>Bacteria</taxon>
        <taxon>Bacillati</taxon>
        <taxon>Bacillota</taxon>
        <taxon>Bacilli</taxon>
        <taxon>Bacillales</taxon>
        <taxon>Caryophanaceae</taxon>
        <taxon>Sporosarcina</taxon>
    </lineage>
</organism>
<comment type="caution">
    <text evidence="3">The sequence shown here is derived from an EMBL/GenBank/DDBJ whole genome shotgun (WGS) entry which is preliminary data.</text>
</comment>
<dbReference type="SUPFAM" id="SSF54506">
    <property type="entry name" value="Diaminopimelate epimerase-like"/>
    <property type="match status" value="2"/>
</dbReference>